<evidence type="ECO:0000256" key="2">
    <source>
        <dbReference type="ARBA" id="ARBA00020675"/>
    </source>
</evidence>
<name>A0A1F6N2Y5_9BACT</name>
<feature type="binding site" evidence="7">
    <location>
        <begin position="177"/>
        <end position="184"/>
    </location>
    <ligand>
        <name>GTP</name>
        <dbReference type="ChEBI" id="CHEBI:37565"/>
    </ligand>
</feature>
<evidence type="ECO:0000256" key="4">
    <source>
        <dbReference type="ARBA" id="ARBA00022741"/>
    </source>
</evidence>
<dbReference type="Pfam" id="PF00009">
    <property type="entry name" value="GTP_EFTU"/>
    <property type="match status" value="1"/>
</dbReference>
<dbReference type="HAMAP" id="MF_00100_B">
    <property type="entry name" value="IF_2_B"/>
    <property type="match status" value="1"/>
</dbReference>
<dbReference type="PANTHER" id="PTHR43381:SF4">
    <property type="entry name" value="EUKARYOTIC TRANSLATION INITIATION FACTOR 5B"/>
    <property type="match status" value="1"/>
</dbReference>
<dbReference type="Gene3D" id="3.40.50.10050">
    <property type="entry name" value="Translation initiation factor IF- 2, domain 3"/>
    <property type="match status" value="1"/>
</dbReference>
<dbReference type="Pfam" id="PF11987">
    <property type="entry name" value="IF-2"/>
    <property type="match status" value="1"/>
</dbReference>
<dbReference type="InterPro" id="IPR044145">
    <property type="entry name" value="IF2_II"/>
</dbReference>
<comment type="function">
    <text evidence="7 8">One of the essential components for the initiation of protein synthesis. Protects formylmethionyl-tRNA from spontaneous hydrolysis and promotes its binding to the 30S ribosomal subunits. Also involved in the hydrolysis of GTP during the formation of the 70S ribosomal complex.</text>
</comment>
<comment type="caution">
    <text evidence="11">The sequence shown here is derived from an EMBL/GenBank/DDBJ whole genome shotgun (WGS) entry which is preliminary data.</text>
</comment>
<dbReference type="InterPro" id="IPR005225">
    <property type="entry name" value="Small_GTP-bd"/>
</dbReference>
<evidence type="ECO:0000259" key="10">
    <source>
        <dbReference type="PROSITE" id="PS51722"/>
    </source>
</evidence>
<dbReference type="SUPFAM" id="SSF52540">
    <property type="entry name" value="P-loop containing nucleoside triphosphate hydrolases"/>
    <property type="match status" value="1"/>
</dbReference>
<keyword evidence="5 7" id="KW-0648">Protein biosynthesis</keyword>
<feature type="binding site" evidence="7">
    <location>
        <begin position="229"/>
        <end position="233"/>
    </location>
    <ligand>
        <name>GTP</name>
        <dbReference type="ChEBI" id="CHEBI:37565"/>
    </ligand>
</feature>
<dbReference type="InterPro" id="IPR000178">
    <property type="entry name" value="TF_IF2_bacterial-like"/>
</dbReference>
<dbReference type="NCBIfam" id="TIGR00487">
    <property type="entry name" value="IF-2"/>
    <property type="match status" value="1"/>
</dbReference>
<dbReference type="SUPFAM" id="SSF50447">
    <property type="entry name" value="Translation proteins"/>
    <property type="match status" value="2"/>
</dbReference>
<dbReference type="GO" id="GO:0005737">
    <property type="term" value="C:cytoplasm"/>
    <property type="evidence" value="ECO:0007669"/>
    <property type="project" value="UniProtKB-SubCell"/>
</dbReference>
<dbReference type="GO" id="GO:0003924">
    <property type="term" value="F:GTPase activity"/>
    <property type="evidence" value="ECO:0007669"/>
    <property type="project" value="UniProtKB-UniRule"/>
</dbReference>
<dbReference type="InterPro" id="IPR015760">
    <property type="entry name" value="TIF_IF2"/>
</dbReference>
<evidence type="ECO:0000256" key="3">
    <source>
        <dbReference type="ARBA" id="ARBA00022540"/>
    </source>
</evidence>
<keyword evidence="6 7" id="KW-0342">GTP-binding</keyword>
<dbReference type="PANTHER" id="PTHR43381">
    <property type="entry name" value="TRANSLATION INITIATION FACTOR IF-2-RELATED"/>
    <property type="match status" value="1"/>
</dbReference>
<dbReference type="InterPro" id="IPR053905">
    <property type="entry name" value="EF-G-like_DII"/>
</dbReference>
<reference evidence="11 12" key="1">
    <citation type="journal article" date="2016" name="Nat. Commun.">
        <title>Thousands of microbial genomes shed light on interconnected biogeochemical processes in an aquifer system.</title>
        <authorList>
            <person name="Anantharaman K."/>
            <person name="Brown C.T."/>
            <person name="Hug L.A."/>
            <person name="Sharon I."/>
            <person name="Castelle C.J."/>
            <person name="Probst A.J."/>
            <person name="Thomas B.C."/>
            <person name="Singh A."/>
            <person name="Wilkins M.J."/>
            <person name="Karaoz U."/>
            <person name="Brodie E.L."/>
            <person name="Williams K.H."/>
            <person name="Hubbard S.S."/>
            <person name="Banfield J.F."/>
        </authorList>
    </citation>
    <scope>NUCLEOTIDE SEQUENCE [LARGE SCALE GENOMIC DNA]</scope>
</reference>
<dbReference type="Pfam" id="PF04760">
    <property type="entry name" value="IF2_N"/>
    <property type="match status" value="1"/>
</dbReference>
<dbReference type="PRINTS" id="PR00315">
    <property type="entry name" value="ELONGATNFCT"/>
</dbReference>
<dbReference type="NCBIfam" id="TIGR00231">
    <property type="entry name" value="small_GTP"/>
    <property type="match status" value="1"/>
</dbReference>
<evidence type="ECO:0000256" key="8">
    <source>
        <dbReference type="RuleBase" id="RU000644"/>
    </source>
</evidence>
<evidence type="ECO:0000256" key="5">
    <source>
        <dbReference type="ARBA" id="ARBA00022917"/>
    </source>
</evidence>
<keyword evidence="4 7" id="KW-0547">Nucleotide-binding</keyword>
<feature type="region of interest" description="Disordered" evidence="9">
    <location>
        <begin position="443"/>
        <end position="468"/>
    </location>
</feature>
<evidence type="ECO:0000256" key="1">
    <source>
        <dbReference type="ARBA" id="ARBA00007733"/>
    </source>
</evidence>
<dbReference type="PROSITE" id="PS51722">
    <property type="entry name" value="G_TR_2"/>
    <property type="match status" value="1"/>
</dbReference>
<dbReference type="FunFam" id="3.40.50.300:FF:000019">
    <property type="entry name" value="Translation initiation factor IF-2"/>
    <property type="match status" value="1"/>
</dbReference>
<evidence type="ECO:0000256" key="9">
    <source>
        <dbReference type="SAM" id="MobiDB-lite"/>
    </source>
</evidence>
<organism evidence="11 12">
    <name type="scientific">Candidatus Magasanikbacteria bacterium RIFCSPLOWO2_01_FULL_40_15</name>
    <dbReference type="NCBI Taxonomy" id="1798686"/>
    <lineage>
        <taxon>Bacteria</taxon>
        <taxon>Candidatus Magasanikiibacteriota</taxon>
    </lineage>
</organism>
<keyword evidence="7" id="KW-0963">Cytoplasm</keyword>
<dbReference type="Gene3D" id="1.10.10.2480">
    <property type="match status" value="1"/>
</dbReference>
<dbReference type="EMBL" id="MFQH01000015">
    <property type="protein sequence ID" value="OGH78277.1"/>
    <property type="molecule type" value="Genomic_DNA"/>
</dbReference>
<feature type="compositionally biased region" description="Polar residues" evidence="9">
    <location>
        <begin position="449"/>
        <end position="462"/>
    </location>
</feature>
<dbReference type="GO" id="GO:0003743">
    <property type="term" value="F:translation initiation factor activity"/>
    <property type="evidence" value="ECO:0007669"/>
    <property type="project" value="UniProtKB-UniRule"/>
</dbReference>
<dbReference type="CDD" id="cd01887">
    <property type="entry name" value="IF2_eIF5B"/>
    <property type="match status" value="1"/>
</dbReference>
<dbReference type="SUPFAM" id="SSF52156">
    <property type="entry name" value="Initiation factor IF2/eIF5b, domain 3"/>
    <property type="match status" value="1"/>
</dbReference>
<dbReference type="InterPro" id="IPR009000">
    <property type="entry name" value="Transl_B-barrel_sf"/>
</dbReference>
<evidence type="ECO:0000256" key="6">
    <source>
        <dbReference type="ARBA" id="ARBA00023134"/>
    </source>
</evidence>
<evidence type="ECO:0000256" key="7">
    <source>
        <dbReference type="HAMAP-Rule" id="MF_00100"/>
    </source>
</evidence>
<comment type="subcellular location">
    <subcellularLocation>
        <location evidence="7">Cytoplasm</location>
    </subcellularLocation>
</comment>
<dbReference type="Proteomes" id="UP000177040">
    <property type="component" value="Unassembled WGS sequence"/>
</dbReference>
<evidence type="ECO:0000313" key="12">
    <source>
        <dbReference type="Proteomes" id="UP000177040"/>
    </source>
</evidence>
<feature type="binding site" evidence="7">
    <location>
        <begin position="283"/>
        <end position="286"/>
    </location>
    <ligand>
        <name>GTP</name>
        <dbReference type="ChEBI" id="CHEBI:37565"/>
    </ligand>
</feature>
<dbReference type="InterPro" id="IPR006847">
    <property type="entry name" value="IF2_N"/>
</dbReference>
<gene>
    <name evidence="7" type="primary">infB</name>
    <name evidence="11" type="ORF">A2983_02090</name>
</gene>
<dbReference type="InterPro" id="IPR036925">
    <property type="entry name" value="TIF_IF2_dom3_sf"/>
</dbReference>
<dbReference type="Gene3D" id="3.40.50.300">
    <property type="entry name" value="P-loop containing nucleotide triphosphate hydrolases"/>
    <property type="match status" value="1"/>
</dbReference>
<dbReference type="InterPro" id="IPR023115">
    <property type="entry name" value="TIF_IF2_dom3"/>
</dbReference>
<accession>A0A1F6N2Y5</accession>
<sequence>MNVSELARQLKINTKDLLEILPQYGFDIGVRAVKIDDRVAEQITRKWRFIRRDLEEKRRKEQEEKKIKERALRKEMGHSVVLPALITVRALAERMNLPTTQVIMELMKNGILANQNQNIDFDTAAILAEELGFRVEREGEESAVQEKEDTRSQGLEEALARGVEGGEPRPPVIVVMGHVDHGKTKLLDTIRSTNVMGKEAGGITQHIGAYQTIWQDPKTKVERAISFIDTPGHEAFSMMRSRGAKVADIAILVVAADDGVKPQTEEAINIIRAAKLPLVVAINKIDKTTADIERVKNELSQKNVLPEDWGGDVPVVGISAKNNVNIDKLLDVLLLVADMNAEKIKADPNLPPAGTIIESHVNKGMGPVATVLVQSGTLHAGDKLVVNNEIYGKVRAMKNYRGDIIANATPSMPVQIIGFKVAPEVGDILDVSKADTALEINVKQKRSDQTSAERSTMSNAQTEGDETPQKTLNLVIKTDVLGSLEAIVASLSKIKHDEVGVKIIGKGLGNITENDVAKAESGSATVVGFNVRPTTMAEEMMRDKNIPFLNYNVIYDLINWVKAELEKMLTKEHIITELGTMSILAVFRRDKQYSIVGGRVMNGKVVKGESARVKRDGLLIATAQIMSVKLGQQELKDASEGTECGIQIGTKEKIEIGDTLEIFHEEIKVRKIIFG</sequence>
<comment type="similarity">
    <text evidence="1 7 8">Belongs to the TRAFAC class translation factor GTPase superfamily. Classic translation factor GTPase family. IF-2 subfamily.</text>
</comment>
<proteinExistence type="inferred from homology"/>
<dbReference type="CDD" id="cd03702">
    <property type="entry name" value="IF2_mtIF2_II"/>
    <property type="match status" value="1"/>
</dbReference>
<dbReference type="FunFam" id="3.40.50.10050:FF:000001">
    <property type="entry name" value="Translation initiation factor IF-2"/>
    <property type="match status" value="1"/>
</dbReference>
<dbReference type="AlphaFoldDB" id="A0A1F6N2Y5"/>
<comment type="caution">
    <text evidence="7">Lacks conserved residue(s) required for the propagation of feature annotation.</text>
</comment>
<dbReference type="Pfam" id="PF22042">
    <property type="entry name" value="EF-G_D2"/>
    <property type="match status" value="1"/>
</dbReference>
<dbReference type="InterPro" id="IPR027417">
    <property type="entry name" value="P-loop_NTPase"/>
</dbReference>
<dbReference type="GO" id="GO:0005525">
    <property type="term" value="F:GTP binding"/>
    <property type="evidence" value="ECO:0007669"/>
    <property type="project" value="UniProtKB-KW"/>
</dbReference>
<dbReference type="Gene3D" id="2.40.30.10">
    <property type="entry name" value="Translation factors"/>
    <property type="match status" value="2"/>
</dbReference>
<protein>
    <recommendedName>
        <fullName evidence="2 7">Translation initiation factor IF-2</fullName>
    </recommendedName>
</protein>
<evidence type="ECO:0000313" key="11">
    <source>
        <dbReference type="EMBL" id="OGH78277.1"/>
    </source>
</evidence>
<keyword evidence="3 7" id="KW-0396">Initiation factor</keyword>
<dbReference type="InterPro" id="IPR000795">
    <property type="entry name" value="T_Tr_GTP-bd_dom"/>
</dbReference>
<feature type="domain" description="Tr-type G" evidence="10">
    <location>
        <begin position="168"/>
        <end position="342"/>
    </location>
</feature>